<dbReference type="Proteomes" id="UP000839052">
    <property type="component" value="Chromosome"/>
</dbReference>
<dbReference type="InterPro" id="IPR022064">
    <property type="entry name" value="DUF3619"/>
</dbReference>
<evidence type="ECO:0000313" key="3">
    <source>
        <dbReference type="Proteomes" id="UP000839052"/>
    </source>
</evidence>
<name>A0ABN8AVB0_9PROT</name>
<protein>
    <recommendedName>
        <fullName evidence="4">DUF3619 family protein</fullName>
    </recommendedName>
</protein>
<dbReference type="Pfam" id="PF12279">
    <property type="entry name" value="DUF3619"/>
    <property type="match status" value="1"/>
</dbReference>
<evidence type="ECO:0000313" key="2">
    <source>
        <dbReference type="EMBL" id="CAG9934113.1"/>
    </source>
</evidence>
<keyword evidence="1" id="KW-0812">Transmembrane</keyword>
<accession>A0ABN8AVB0</accession>
<evidence type="ECO:0008006" key="4">
    <source>
        <dbReference type="Google" id="ProtNLM"/>
    </source>
</evidence>
<feature type="transmembrane region" description="Helical" evidence="1">
    <location>
        <begin position="69"/>
        <end position="87"/>
    </location>
</feature>
<keyword evidence="1" id="KW-1133">Transmembrane helix</keyword>
<dbReference type="EMBL" id="OU912926">
    <property type="protein sequence ID" value="CAG9934113.1"/>
    <property type="molecule type" value="Genomic_DNA"/>
</dbReference>
<proteinExistence type="predicted"/>
<gene>
    <name evidence="2" type="ORF">NTG6680_2864</name>
</gene>
<dbReference type="RefSeq" id="WP_239797792.1">
    <property type="nucleotide sequence ID" value="NZ_OU912926.1"/>
</dbReference>
<evidence type="ECO:0000256" key="1">
    <source>
        <dbReference type="SAM" id="Phobius"/>
    </source>
</evidence>
<reference evidence="2 3" key="1">
    <citation type="submission" date="2021-10" db="EMBL/GenBank/DDBJ databases">
        <authorList>
            <person name="Koch H."/>
        </authorList>
    </citation>
    <scope>NUCLEOTIDE SEQUENCE [LARGE SCALE GENOMIC DNA]</scope>
    <source>
        <strain evidence="2">6680</strain>
    </source>
</reference>
<keyword evidence="1" id="KW-0472">Membrane</keyword>
<organism evidence="2 3">
    <name type="scientific">Candidatus Nitrotoga arctica</name>
    <dbReference type="NCBI Taxonomy" id="453162"/>
    <lineage>
        <taxon>Bacteria</taxon>
        <taxon>Pseudomonadati</taxon>
        <taxon>Pseudomonadota</taxon>
        <taxon>Betaproteobacteria</taxon>
        <taxon>Nitrosomonadales</taxon>
        <taxon>Gallionellaceae</taxon>
        <taxon>Candidatus Nitrotoga</taxon>
    </lineage>
</organism>
<sequence>MKKEELNHENIKQLLNHSVAQLERPTLTRLHHARKQAMARYTTRSVEPVFARAGHAIWQAFGTQHKSRLWATTLLVAIILFSATAYWNQITKSDTTDVDIAILTGDLPIHFYVD</sequence>
<keyword evidence="3" id="KW-1185">Reference proteome</keyword>